<feature type="domain" description="Reverse transcriptase" evidence="1">
    <location>
        <begin position="1"/>
        <end position="290"/>
    </location>
</feature>
<gene>
    <name evidence="2" type="ORF">A3C89_03915</name>
</gene>
<dbReference type="Proteomes" id="UP000178794">
    <property type="component" value="Unassembled WGS sequence"/>
</dbReference>
<dbReference type="EMBL" id="MFLF01000011">
    <property type="protein sequence ID" value="OGG60022.1"/>
    <property type="molecule type" value="Genomic_DNA"/>
</dbReference>
<protein>
    <recommendedName>
        <fullName evidence="1">Reverse transcriptase domain-containing protein</fullName>
    </recommendedName>
</protein>
<reference evidence="2 3" key="1">
    <citation type="journal article" date="2016" name="Nat. Commun.">
        <title>Thousands of microbial genomes shed light on interconnected biogeochemical processes in an aquifer system.</title>
        <authorList>
            <person name="Anantharaman K."/>
            <person name="Brown C.T."/>
            <person name="Hug L.A."/>
            <person name="Sharon I."/>
            <person name="Castelle C.J."/>
            <person name="Probst A.J."/>
            <person name="Thomas B.C."/>
            <person name="Singh A."/>
            <person name="Wilkins M.J."/>
            <person name="Karaoz U."/>
            <person name="Brodie E.L."/>
            <person name="Williams K.H."/>
            <person name="Hubbard S.S."/>
            <person name="Banfield J.F."/>
        </authorList>
    </citation>
    <scope>NUCLEOTIDE SEQUENCE [LARGE SCALE GENOMIC DNA]</scope>
</reference>
<dbReference type="Pfam" id="PF00078">
    <property type="entry name" value="RVT_1"/>
    <property type="match status" value="1"/>
</dbReference>
<evidence type="ECO:0000313" key="2">
    <source>
        <dbReference type="EMBL" id="OGG60022.1"/>
    </source>
</evidence>
<organism evidence="2 3">
    <name type="scientific">Candidatus Kaiserbacteria bacterium RIFCSPHIGHO2_02_FULL_50_50</name>
    <dbReference type="NCBI Taxonomy" id="1798492"/>
    <lineage>
        <taxon>Bacteria</taxon>
        <taxon>Candidatus Kaiseribacteriota</taxon>
    </lineage>
</organism>
<proteinExistence type="predicted"/>
<evidence type="ECO:0000259" key="1">
    <source>
        <dbReference type="PROSITE" id="PS50878"/>
    </source>
</evidence>
<sequence>MKKNYTHTHPKINLRTEKDLLLFLNAKATKDRRYKIPRKLVSQKDVAYIRQNVHLDWKDYAYGGDSLKFESAAEKGKMTRSIKQNSCLDVVNRRLNASFRRVLDKHVPDVFYGSVSGRTHILAAKELTNGKKTVFLSFDIQKFFESISSNRVQRFFVKAGCTKEIADFLVSITCVPLGVKGLQKDKLSLARGFPTSPRLALWCTFEIFSKLNRILQKSFSHLFPKIVLYVDDIGISLKNPSEDEIVQIRDLVFELIESDKNGLSLTVHRDPPKFRVQKVEGRAEHLGVAIGKSKIAVGSKTVRNIAIVKNQLLSTNDKDERGRVLQKKRGLMNYRKTVTKNNL</sequence>
<accession>A0A1F6DG67</accession>
<dbReference type="PROSITE" id="PS50878">
    <property type="entry name" value="RT_POL"/>
    <property type="match status" value="1"/>
</dbReference>
<evidence type="ECO:0000313" key="3">
    <source>
        <dbReference type="Proteomes" id="UP000178794"/>
    </source>
</evidence>
<dbReference type="InterPro" id="IPR000477">
    <property type="entry name" value="RT_dom"/>
</dbReference>
<comment type="caution">
    <text evidence="2">The sequence shown here is derived from an EMBL/GenBank/DDBJ whole genome shotgun (WGS) entry which is preliminary data.</text>
</comment>
<dbReference type="AlphaFoldDB" id="A0A1F6DG67"/>
<name>A0A1F6DG67_9BACT</name>